<keyword evidence="2" id="KW-1185">Reference proteome</keyword>
<sequence>MKSLIKCYVLFFSLIIYLPSAFSDSFVRVNALGGKVSLLVPENFSPMSEDIIKVKYPSSRRPSEVLSDKTGSVTLAFNHTNNAMSVSDIKSAHSYISKMFRNTYPSAIWFRDEIIEQNGHVYMVMELITPVQDTNIHNIIYGTSVDNRYLLTSFNTTVEQSEEWLPLGKKMMASLTVVNK</sequence>
<evidence type="ECO:0000313" key="2">
    <source>
        <dbReference type="Proteomes" id="UP000094936"/>
    </source>
</evidence>
<comment type="caution">
    <text evidence="1">The sequence shown here is derived from an EMBL/GenBank/DDBJ whole genome shotgun (WGS) entry which is preliminary data.</text>
</comment>
<organism evidence="1 2">
    <name type="scientific">Veronia pacifica</name>
    <dbReference type="NCBI Taxonomy" id="1080227"/>
    <lineage>
        <taxon>Bacteria</taxon>
        <taxon>Pseudomonadati</taxon>
        <taxon>Pseudomonadota</taxon>
        <taxon>Gammaproteobacteria</taxon>
        <taxon>Vibrionales</taxon>
        <taxon>Vibrionaceae</taxon>
        <taxon>Veronia</taxon>
    </lineage>
</organism>
<proteinExistence type="predicted"/>
<dbReference type="EMBL" id="LYBM01000025">
    <property type="protein sequence ID" value="ODA32280.1"/>
    <property type="molecule type" value="Genomic_DNA"/>
</dbReference>
<protein>
    <recommendedName>
        <fullName evidence="3">PsbP C-terminal domain-containing protein</fullName>
    </recommendedName>
</protein>
<dbReference type="AlphaFoldDB" id="A0A1C3EGD0"/>
<dbReference type="OrthoDB" id="8911446at2"/>
<reference evidence="1 2" key="1">
    <citation type="submission" date="2016-05" db="EMBL/GenBank/DDBJ databases">
        <title>Genomic Taxonomy of the Vibrionaceae.</title>
        <authorList>
            <person name="Gomez-Gil B."/>
            <person name="Enciso-Ibarra J."/>
        </authorList>
    </citation>
    <scope>NUCLEOTIDE SEQUENCE [LARGE SCALE GENOMIC DNA]</scope>
    <source>
        <strain evidence="1 2">CAIM 1920</strain>
    </source>
</reference>
<evidence type="ECO:0000313" key="1">
    <source>
        <dbReference type="EMBL" id="ODA32280.1"/>
    </source>
</evidence>
<gene>
    <name evidence="1" type="ORF">A8L45_13700</name>
</gene>
<name>A0A1C3EGD0_9GAMM</name>
<dbReference type="Proteomes" id="UP000094936">
    <property type="component" value="Unassembled WGS sequence"/>
</dbReference>
<accession>A0A1C3EGD0</accession>
<evidence type="ECO:0008006" key="3">
    <source>
        <dbReference type="Google" id="ProtNLM"/>
    </source>
</evidence>